<feature type="region of interest" description="Disordered" evidence="2">
    <location>
        <begin position="1"/>
        <end position="81"/>
    </location>
</feature>
<organism evidence="3 4">
    <name type="scientific">Peronospora matthiolae</name>
    <dbReference type="NCBI Taxonomy" id="2874970"/>
    <lineage>
        <taxon>Eukaryota</taxon>
        <taxon>Sar</taxon>
        <taxon>Stramenopiles</taxon>
        <taxon>Oomycota</taxon>
        <taxon>Peronosporomycetes</taxon>
        <taxon>Peronosporales</taxon>
        <taxon>Peronosporaceae</taxon>
        <taxon>Peronospora</taxon>
    </lineage>
</organism>
<proteinExistence type="predicted"/>
<feature type="region of interest" description="Disordered" evidence="2">
    <location>
        <begin position="228"/>
        <end position="308"/>
    </location>
</feature>
<feature type="compositionally biased region" description="Polar residues" evidence="2">
    <location>
        <begin position="47"/>
        <end position="58"/>
    </location>
</feature>
<keyword evidence="1" id="KW-0175">Coiled coil</keyword>
<accession>A0AAV1VP10</accession>
<comment type="caution">
    <text evidence="3">The sequence shown here is derived from an EMBL/GenBank/DDBJ whole genome shotgun (WGS) entry which is preliminary data.</text>
</comment>
<gene>
    <name evidence="3" type="ORF">PM001_LOCUS33181</name>
</gene>
<evidence type="ECO:0000256" key="2">
    <source>
        <dbReference type="SAM" id="MobiDB-lite"/>
    </source>
</evidence>
<dbReference type="AlphaFoldDB" id="A0AAV1VP10"/>
<name>A0AAV1VP10_9STRA</name>
<reference evidence="3" key="1">
    <citation type="submission" date="2024-01" db="EMBL/GenBank/DDBJ databases">
        <authorList>
            <person name="Webb A."/>
        </authorList>
    </citation>
    <scope>NUCLEOTIDE SEQUENCE</scope>
    <source>
        <strain evidence="3">Pm1</strain>
    </source>
</reference>
<dbReference type="EMBL" id="CAKLBY020000391">
    <property type="protein sequence ID" value="CAK7948031.1"/>
    <property type="molecule type" value="Genomic_DNA"/>
</dbReference>
<evidence type="ECO:0000256" key="1">
    <source>
        <dbReference type="SAM" id="Coils"/>
    </source>
</evidence>
<dbReference type="Proteomes" id="UP001162060">
    <property type="component" value="Unassembled WGS sequence"/>
</dbReference>
<feature type="coiled-coil region" evidence="1">
    <location>
        <begin position="380"/>
        <end position="414"/>
    </location>
</feature>
<evidence type="ECO:0000313" key="3">
    <source>
        <dbReference type="EMBL" id="CAK7948031.1"/>
    </source>
</evidence>
<protein>
    <submittedName>
        <fullName evidence="3">Uncharacterized protein</fullName>
    </submittedName>
</protein>
<sequence length="447" mass="50045">MTEIFVSSDKSDESPPHASPSNDRTPRDCGGAPIHHHERINSRDRGNTGTSAHAGTNQEARDRNVLRHAPQVESPWMPPSRELDRLAGMTTERDQIPLFDCRKICPPDPSTETIRAEEEFFTDVIFKHRWCNGNRGRDGKAMVQECNALIHNIKYIGREAWFGKLDAARIRFKSVTKPVGKKYTGCLDNLNRAPREAFLPNVPYWRARISSEMAEGIDTLQSMYSRLGRSFSDGPSSNAAGGSHRTDRRDPGHQQSAGHEAPSCPTPVDSHASERGNSSKCHSHRGSSKHAPLGIVDHRFDPPKDVVAAGTPDPARGSDQLDVLELNYVKEQLQDDLAHERVRRYKLENDVMDIYDSLTHDRSDDRSAFAYAQLKDKSSIRSLRDELAVARRDIAELREQVASLVDQTGSLKRNRSKVVSALDHGGILRISKRARTDSTGGCVYWRQ</sequence>
<evidence type="ECO:0000313" key="4">
    <source>
        <dbReference type="Proteomes" id="UP001162060"/>
    </source>
</evidence>